<dbReference type="SUPFAM" id="SSF56801">
    <property type="entry name" value="Acetyl-CoA synthetase-like"/>
    <property type="match status" value="3"/>
</dbReference>
<dbReference type="PANTHER" id="PTHR45527">
    <property type="entry name" value="NONRIBOSOMAL PEPTIDE SYNTHETASE"/>
    <property type="match status" value="1"/>
</dbReference>
<dbReference type="InterPro" id="IPR000873">
    <property type="entry name" value="AMP-dep_synth/lig_dom"/>
</dbReference>
<evidence type="ECO:0000313" key="6">
    <source>
        <dbReference type="Proteomes" id="UP000310687"/>
    </source>
</evidence>
<dbReference type="InterPro" id="IPR036736">
    <property type="entry name" value="ACP-like_sf"/>
</dbReference>
<gene>
    <name evidence="5" type="ORF">D6D22_10053</name>
</gene>
<evidence type="ECO:0000259" key="4">
    <source>
        <dbReference type="PROSITE" id="PS50075"/>
    </source>
</evidence>
<dbReference type="InterPro" id="IPR045851">
    <property type="entry name" value="AMP-bd_C_sf"/>
</dbReference>
<dbReference type="CDD" id="cd05918">
    <property type="entry name" value="A_NRPS_SidN3_like"/>
    <property type="match status" value="1"/>
</dbReference>
<reference evidence="5 6" key="1">
    <citation type="submission" date="2018-10" db="EMBL/GenBank/DDBJ databases">
        <title>Fifty Aureobasidium pullulans genomes reveal a recombining polyextremotolerant generalist.</title>
        <authorList>
            <person name="Gostincar C."/>
            <person name="Turk M."/>
            <person name="Zajc J."/>
            <person name="Gunde-Cimerman N."/>
        </authorList>
    </citation>
    <scope>NUCLEOTIDE SEQUENCE [LARGE SCALE GENOMIC DNA]</scope>
    <source>
        <strain evidence="5 6">EXF-11013</strain>
    </source>
</reference>
<dbReference type="FunFam" id="1.10.1200.10:FF:000005">
    <property type="entry name" value="Nonribosomal peptide synthetase 1"/>
    <property type="match status" value="1"/>
</dbReference>
<dbReference type="GO" id="GO:0044550">
    <property type="term" value="P:secondary metabolite biosynthetic process"/>
    <property type="evidence" value="ECO:0007669"/>
    <property type="project" value="TreeGrafter"/>
</dbReference>
<dbReference type="Gene3D" id="3.30.300.30">
    <property type="match status" value="2"/>
</dbReference>
<dbReference type="Gene3D" id="3.30.559.30">
    <property type="entry name" value="Nonribosomal peptide synthetase, condensation domain"/>
    <property type="match status" value="1"/>
</dbReference>
<dbReference type="InterPro" id="IPR020845">
    <property type="entry name" value="AMP-binding_CS"/>
</dbReference>
<evidence type="ECO:0000256" key="2">
    <source>
        <dbReference type="ARBA" id="ARBA00022553"/>
    </source>
</evidence>
<dbReference type="Gene3D" id="3.40.50.12780">
    <property type="entry name" value="N-terminal domain of ligase-like"/>
    <property type="match status" value="2"/>
</dbReference>
<dbReference type="GO" id="GO:0005737">
    <property type="term" value="C:cytoplasm"/>
    <property type="evidence" value="ECO:0007669"/>
    <property type="project" value="TreeGrafter"/>
</dbReference>
<protein>
    <submittedName>
        <fullName evidence="5">Nonribosomal peptide synthase SidD</fullName>
    </submittedName>
</protein>
<dbReference type="InterPro" id="IPR001242">
    <property type="entry name" value="Condensation_dom"/>
</dbReference>
<dbReference type="GO" id="GO:0016874">
    <property type="term" value="F:ligase activity"/>
    <property type="evidence" value="ECO:0007669"/>
    <property type="project" value="UniProtKB-KW"/>
</dbReference>
<evidence type="ECO:0000313" key="5">
    <source>
        <dbReference type="EMBL" id="THW31618.1"/>
    </source>
</evidence>
<feature type="domain" description="Carrier" evidence="4">
    <location>
        <begin position="735"/>
        <end position="811"/>
    </location>
</feature>
<name>A0A4S8X0F0_AURPU</name>
<dbReference type="InterPro" id="IPR023213">
    <property type="entry name" value="CAT-like_dom_sf"/>
</dbReference>
<dbReference type="Proteomes" id="UP000310687">
    <property type="component" value="Unassembled WGS sequence"/>
</dbReference>
<dbReference type="SUPFAM" id="SSF47336">
    <property type="entry name" value="ACP-like"/>
    <property type="match status" value="1"/>
</dbReference>
<comment type="caution">
    <text evidence="5">The sequence shown here is derived from an EMBL/GenBank/DDBJ whole genome shotgun (WGS) entry which is preliminary data.</text>
</comment>
<dbReference type="Gene3D" id="3.30.559.10">
    <property type="entry name" value="Chloramphenicol acetyltransferase-like domain"/>
    <property type="match status" value="1"/>
</dbReference>
<keyword evidence="3" id="KW-0436">Ligase</keyword>
<dbReference type="FunFam" id="3.30.300.30:FF:000015">
    <property type="entry name" value="Nonribosomal peptide synthase SidD"/>
    <property type="match status" value="1"/>
</dbReference>
<accession>A0A4S8X0F0</accession>
<dbReference type="GO" id="GO:0031177">
    <property type="term" value="F:phosphopantetheine binding"/>
    <property type="evidence" value="ECO:0007669"/>
    <property type="project" value="TreeGrafter"/>
</dbReference>
<dbReference type="PROSITE" id="PS00455">
    <property type="entry name" value="AMP_BINDING"/>
    <property type="match status" value="1"/>
</dbReference>
<dbReference type="SUPFAM" id="SSF52777">
    <property type="entry name" value="CoA-dependent acyltransferases"/>
    <property type="match status" value="2"/>
</dbReference>
<dbReference type="Pfam" id="PF00550">
    <property type="entry name" value="PP-binding"/>
    <property type="match status" value="1"/>
</dbReference>
<dbReference type="EMBL" id="QZAL01000287">
    <property type="protein sequence ID" value="THW31618.1"/>
    <property type="molecule type" value="Genomic_DNA"/>
</dbReference>
<keyword evidence="1" id="KW-0596">Phosphopantetheine</keyword>
<dbReference type="PROSITE" id="PS50075">
    <property type="entry name" value="CARRIER"/>
    <property type="match status" value="1"/>
</dbReference>
<evidence type="ECO:0000256" key="1">
    <source>
        <dbReference type="ARBA" id="ARBA00022450"/>
    </source>
</evidence>
<dbReference type="PANTHER" id="PTHR45527:SF1">
    <property type="entry name" value="FATTY ACID SYNTHASE"/>
    <property type="match status" value="1"/>
</dbReference>
<organism evidence="5 6">
    <name type="scientific">Aureobasidium pullulans</name>
    <name type="common">Black yeast</name>
    <name type="synonym">Pullularia pullulans</name>
    <dbReference type="NCBI Taxonomy" id="5580"/>
    <lineage>
        <taxon>Eukaryota</taxon>
        <taxon>Fungi</taxon>
        <taxon>Dikarya</taxon>
        <taxon>Ascomycota</taxon>
        <taxon>Pezizomycotina</taxon>
        <taxon>Dothideomycetes</taxon>
        <taxon>Dothideomycetidae</taxon>
        <taxon>Dothideales</taxon>
        <taxon>Saccotheciaceae</taxon>
        <taxon>Aureobasidium</taxon>
    </lineage>
</organism>
<dbReference type="Gene3D" id="1.10.1200.10">
    <property type="entry name" value="ACP-like"/>
    <property type="match status" value="1"/>
</dbReference>
<keyword evidence="2" id="KW-0597">Phosphoprotein</keyword>
<dbReference type="Pfam" id="PF00668">
    <property type="entry name" value="Condensation"/>
    <property type="match status" value="1"/>
</dbReference>
<dbReference type="GO" id="GO:0043041">
    <property type="term" value="P:amino acid activation for nonribosomal peptide biosynthetic process"/>
    <property type="evidence" value="ECO:0007669"/>
    <property type="project" value="TreeGrafter"/>
</dbReference>
<dbReference type="CDD" id="cd19545">
    <property type="entry name" value="FUM14_C_NRPS-like"/>
    <property type="match status" value="1"/>
</dbReference>
<proteinExistence type="predicted"/>
<evidence type="ECO:0000256" key="3">
    <source>
        <dbReference type="ARBA" id="ARBA00022598"/>
    </source>
</evidence>
<dbReference type="InterPro" id="IPR042099">
    <property type="entry name" value="ANL_N_sf"/>
</dbReference>
<dbReference type="Pfam" id="PF00501">
    <property type="entry name" value="AMP-binding"/>
    <property type="match status" value="1"/>
</dbReference>
<dbReference type="InterPro" id="IPR009081">
    <property type="entry name" value="PP-bd_ACP"/>
</dbReference>
<sequence length="1464" mass="163072">MQAAKLSPSTNQEFAVTVIASRQVSLSTDYLYVLAAWVLVEASRSGSTSVTFDVRLPHRSILQVTSKFKYDDDSQSLVHSIDSQINRAEFQVTPSTPSTKLICFTSDEESWGGMPKHYDVILAVDQQCLVPCSLAIVADPRNATWNTDRTQRILDQLCHVCEQLFEQELPTEISRLDLLSRQDYEDILQWNSGSPALDQSCLHDLVDAQSLSQPLKTALWSQDGSLNYGELKTQSDHFSRLLRQTGLKSGDVVPICGSKSIWVKIAILGILKAGGTCVLLDINHPDEHILSVVNAVRPSMLLLSADQIQRFSMLDLCKITLSSSLFESHGSLENLTAPPKVPSHNVAFIVFSSGSTGKPKGILLSHQAVSTSASSQASKMGIDSKSRALQFSSYAFDVSIYETFITLTHGGCVVIPSESDRVDNLATFIRDNEVDWAILTPSVVSTLEPQAVSTLKTLNLTGECPVQSNIDTWAHKLNLINAYGSSEASTCALAPLSRDARPNWIGKLVGVRSWIVQAENHHQLVPVGELGELVVEGHVVASGYLADERKTRKAFIDAPRWATKDFEDHNPRPRFFKTGDLAQYCSDGSLLYCGRKDAQIRLRGHRVEPEVIENMIKQSLPEAENVVVVSTTRPDKGSSKLLLAVISLRHEQRPGQFLPLSSEQRDDLQQLRLRLIAQLPEYMIPVAFVIMREIPSTITGKIDRRKLEHLTMTMSSELYAEFSLQQDLLENREVQELTTTQTTMRHIWESALEVSLQEVVALDNFFVLGGDSIKAIKLISIARTTGHTLRYRDIFEKPTLQAMACLIEADSQSQLAPDTPHYEAFSLIDAGFEAGIHSFIQQIATQCDVSPAQVKDVFPCTPFQAGVWALSMKQEGTQLGQTVFRIARHVDVSRFKTAWQEVVAQAQALKVRFSIIHGQTLLQVVTETQAEWILADNLVAYRTHDRDQSFKLGQPTSRFALVSEVAGDRYLVWTTHHAIYDAWTLSLFEQRLHAAYFGNPLGPSPPIRDLVRHVKNSDQKASEKFWISQFESIDASDFPSLPAVVHHDPKDERFVQRKIPFKPATSGNLTTPSMIQASWALIIARYTLSDDVLFGQVFSGRNVPFCGIDKMLGAAITTVPMRIRIDRTQSAGKLVHTVQEETLRLIPHQHFGLQNIQKLNQDARRACQFNNILIIEPITSSTERNDGRTQGDEHVLERIDEGEISSRAYPLHLRCSIAQDHIVLEAYHDGNVISSEQVERLMFQLGHVLNQLKTSDCPLSAIEIVSPMDKQWIAKQNAVETYSEPSACVQDVISAWAIKTPSAEAICGWDQKFSYLELDDHASRLAAYLKSLSLQGTHPNNHERLAPVGAVGELLVDGPILAKGYLCDQDKTATSFVKHCDWLKTGTSAIVYKTGDLVQYKDDGTLSIIGRKDTQVKIRGNRLELADIECQIRRLHPQTAFVALQVVDVLQSRTKQLVAFLCNS</sequence>
<dbReference type="Gene3D" id="2.30.38.10">
    <property type="entry name" value="Luciferase, Domain 3"/>
    <property type="match status" value="1"/>
</dbReference>